<organism evidence="2 3">
    <name type="scientific">Symbiodinium necroappetens</name>
    <dbReference type="NCBI Taxonomy" id="1628268"/>
    <lineage>
        <taxon>Eukaryota</taxon>
        <taxon>Sar</taxon>
        <taxon>Alveolata</taxon>
        <taxon>Dinophyceae</taxon>
        <taxon>Suessiales</taxon>
        <taxon>Symbiodiniaceae</taxon>
        <taxon>Symbiodinium</taxon>
    </lineage>
</organism>
<proteinExistence type="predicted"/>
<evidence type="ECO:0000313" key="2">
    <source>
        <dbReference type="EMBL" id="CAE7232153.1"/>
    </source>
</evidence>
<reference evidence="2" key="1">
    <citation type="submission" date="2021-02" db="EMBL/GenBank/DDBJ databases">
        <authorList>
            <person name="Dougan E. K."/>
            <person name="Rhodes N."/>
            <person name="Thang M."/>
            <person name="Chan C."/>
        </authorList>
    </citation>
    <scope>NUCLEOTIDE SEQUENCE</scope>
</reference>
<gene>
    <name evidence="2" type="ORF">SNEC2469_LOCUS3658</name>
</gene>
<feature type="transmembrane region" description="Helical" evidence="1">
    <location>
        <begin position="844"/>
        <end position="865"/>
    </location>
</feature>
<protein>
    <submittedName>
        <fullName evidence="2">Uncharacterized protein</fullName>
    </submittedName>
</protein>
<feature type="transmembrane region" description="Helical" evidence="1">
    <location>
        <begin position="681"/>
        <end position="703"/>
    </location>
</feature>
<feature type="transmembrane region" description="Helical" evidence="1">
    <location>
        <begin position="902"/>
        <end position="918"/>
    </location>
</feature>
<keyword evidence="1" id="KW-0472">Membrane</keyword>
<keyword evidence="1" id="KW-1133">Transmembrane helix</keyword>
<dbReference type="OrthoDB" id="408100at2759"/>
<keyword evidence="3" id="KW-1185">Reference proteome</keyword>
<dbReference type="EMBL" id="CAJNJA010008046">
    <property type="protein sequence ID" value="CAE7232153.1"/>
    <property type="molecule type" value="Genomic_DNA"/>
</dbReference>
<feature type="non-terminal residue" evidence="2">
    <location>
        <position position="1"/>
    </location>
</feature>
<feature type="transmembrane region" description="Helical" evidence="1">
    <location>
        <begin position="871"/>
        <end position="890"/>
    </location>
</feature>
<accession>A0A812KXU4</accession>
<keyword evidence="1" id="KW-0812">Transmembrane</keyword>
<dbReference type="AlphaFoldDB" id="A0A812KXU4"/>
<sequence>DYSAEVLAQVPIQGWQAELLNSKIGYDAPSWAMALASVADAKIDVNFNEAQATVEAITAMARRRAEFVITKFLESREFGGIMVDGTRRHSFMTLLKWKPQPSDRDLFQNLTISEEVLVVPARVHSDQEEAESMSKGALVEVRANDRADWQPAILMQENVQGRVWVFPVQAQQQMEVELSNLRPGFDMVAIIGEKMSRARAQLALMSRMWKAEKVFDFGRLSALELSEDGYDWGTYRRFFKESDHGDFLYTHSSLIEKVVSKASGSAVAVLNSMVMCTGARWERSCAAGMLEDLQKAHANNAEILREDRQCSLRLRVGRQSILHVLHRRPGEILPEEEEFKVLILRSQGSKEAQREAIAYKAGSPVEVLHNGRRQCAAIRFLARGADAAGDGGTRALRDIAKIKVVNKERLQTEELEQERGSSDILRSASESPVHRNAELRPLPTAWCCLPLSFRVEGSVFCGIFRLSELQMPFVEQDLKQFRRLVRHAVAEGVIKPTDRDPFDTADCRDSVNMQYIQPVTAAAGNPSWALMLHPAGLKCDLFITHGWAEGVFEFVDQVVNSWPSGAKAAYVCFLSNPQNLDIAELIGSPEESPFAKALGSASRVLAAPNHHQSIYTRAWCVFEAYLAYTWGKSIYTATSPPAHFWPMSLRTASWSVLMLGVCSCTLVHGNRNSELWDWGQISVVMDALGGLTVISGCCFAYLMVTGRHHWKATEAALFAFSAFFAGRLATNIFRESLQTVFNFVPLVTTPFVFWAMECDRLLGIEAAKQAKQLREGFTGHIRDATTSNPADGERIRNTIEQSGAETAVNEAVAVLLRMSLSTPELRLVTSLAGSLGNASNWSRGIFAIVVTVWVSAAFNSALWRIEPGFQWIPFAVAAEALIVVIGFPLLPRDRRPFAERTQWGLLLSIPGYLGIIGGPWHDAILYGIVGPLMMLVALAGPSRTSRVPVLGPMLVRALFGRNPFKCSVPDRPGAFAGQLAKPADDIGMLEVGESEVKALTEEIVEEVEKQANVYLFVRDDVSQPGPHAVLGRTAFEASPDTRPAPPAESL</sequence>
<dbReference type="Proteomes" id="UP000601435">
    <property type="component" value="Unassembled WGS sequence"/>
</dbReference>
<evidence type="ECO:0000313" key="3">
    <source>
        <dbReference type="Proteomes" id="UP000601435"/>
    </source>
</evidence>
<comment type="caution">
    <text evidence="2">The sequence shown here is derived from an EMBL/GenBank/DDBJ whole genome shotgun (WGS) entry which is preliminary data.</text>
</comment>
<evidence type="ECO:0000256" key="1">
    <source>
        <dbReference type="SAM" id="Phobius"/>
    </source>
</evidence>
<name>A0A812KXU4_9DINO</name>